<accession>A0A8K0KRR0</accession>
<dbReference type="PANTHER" id="PTHR46599:SF3">
    <property type="entry name" value="PIGGYBAC TRANSPOSABLE ELEMENT-DERIVED PROTEIN 4"/>
    <property type="match status" value="1"/>
</dbReference>
<dbReference type="AlphaFoldDB" id="A0A8K0KRR0"/>
<proteinExistence type="predicted"/>
<reference evidence="1" key="2">
    <citation type="submission" date="2017-10" db="EMBL/GenBank/DDBJ databases">
        <title>Ladona fulva Genome sequencing and assembly.</title>
        <authorList>
            <person name="Murali S."/>
            <person name="Richards S."/>
            <person name="Bandaranaike D."/>
            <person name="Bellair M."/>
            <person name="Blankenburg K."/>
            <person name="Chao H."/>
            <person name="Dinh H."/>
            <person name="Doddapaneni H."/>
            <person name="Dugan-Rocha S."/>
            <person name="Elkadiri S."/>
            <person name="Gnanaolivu R."/>
            <person name="Hernandez B."/>
            <person name="Skinner E."/>
            <person name="Javaid M."/>
            <person name="Lee S."/>
            <person name="Li M."/>
            <person name="Ming W."/>
            <person name="Munidasa M."/>
            <person name="Muniz J."/>
            <person name="Nguyen L."/>
            <person name="Hughes D."/>
            <person name="Osuji N."/>
            <person name="Pu L.-L."/>
            <person name="Puazo M."/>
            <person name="Qu C."/>
            <person name="Quiroz J."/>
            <person name="Raj R."/>
            <person name="Weissenberger G."/>
            <person name="Xin Y."/>
            <person name="Zou X."/>
            <person name="Han Y."/>
            <person name="Worley K."/>
            <person name="Muzny D."/>
            <person name="Gibbs R."/>
        </authorList>
    </citation>
    <scope>NUCLEOTIDE SEQUENCE</scope>
    <source>
        <strain evidence="1">Sampled in the wild</strain>
    </source>
</reference>
<keyword evidence="2" id="KW-1185">Reference proteome</keyword>
<protein>
    <recommendedName>
        <fullName evidence="3">PiggyBac transposable element-derived protein domain-containing protein</fullName>
    </recommendedName>
</protein>
<name>A0A8K0KRR0_LADFU</name>
<evidence type="ECO:0000313" key="1">
    <source>
        <dbReference type="EMBL" id="KAG8239264.1"/>
    </source>
</evidence>
<dbReference type="OrthoDB" id="6609151at2759"/>
<evidence type="ECO:0000313" key="2">
    <source>
        <dbReference type="Proteomes" id="UP000792457"/>
    </source>
</evidence>
<dbReference type="Proteomes" id="UP000792457">
    <property type="component" value="Unassembled WGS sequence"/>
</dbReference>
<dbReference type="PANTHER" id="PTHR46599">
    <property type="entry name" value="PIGGYBAC TRANSPOSABLE ELEMENT-DERIVED PROTEIN 4"/>
    <property type="match status" value="1"/>
</dbReference>
<organism evidence="1 2">
    <name type="scientific">Ladona fulva</name>
    <name type="common">Scarce chaser dragonfly</name>
    <name type="synonym">Libellula fulva</name>
    <dbReference type="NCBI Taxonomy" id="123851"/>
    <lineage>
        <taxon>Eukaryota</taxon>
        <taxon>Metazoa</taxon>
        <taxon>Ecdysozoa</taxon>
        <taxon>Arthropoda</taxon>
        <taxon>Hexapoda</taxon>
        <taxon>Insecta</taxon>
        <taxon>Pterygota</taxon>
        <taxon>Palaeoptera</taxon>
        <taxon>Odonata</taxon>
        <taxon>Epiprocta</taxon>
        <taxon>Anisoptera</taxon>
        <taxon>Libelluloidea</taxon>
        <taxon>Libellulidae</taxon>
        <taxon>Ladona</taxon>
    </lineage>
</organism>
<gene>
    <name evidence="1" type="ORF">J437_LFUL010654</name>
</gene>
<evidence type="ECO:0008006" key="3">
    <source>
        <dbReference type="Google" id="ProtNLM"/>
    </source>
</evidence>
<sequence>MAFRRNSVGDREEFLCPEAIADYNRNMGGVDKFDQYLSVYSIGRKSYRWWETTKQKGYKSFSHLNFRSQLVNEMIGSFSSKKKLGYLSTKGFEPLDLRQFQIQCG</sequence>
<comment type="caution">
    <text evidence="1">The sequence shown here is derived from an EMBL/GenBank/DDBJ whole genome shotgun (WGS) entry which is preliminary data.</text>
</comment>
<reference evidence="1" key="1">
    <citation type="submission" date="2013-04" db="EMBL/GenBank/DDBJ databases">
        <authorList>
            <person name="Qu J."/>
            <person name="Murali S.C."/>
            <person name="Bandaranaike D."/>
            <person name="Bellair M."/>
            <person name="Blankenburg K."/>
            <person name="Chao H."/>
            <person name="Dinh H."/>
            <person name="Doddapaneni H."/>
            <person name="Downs B."/>
            <person name="Dugan-Rocha S."/>
            <person name="Elkadiri S."/>
            <person name="Gnanaolivu R.D."/>
            <person name="Hernandez B."/>
            <person name="Javaid M."/>
            <person name="Jayaseelan J.C."/>
            <person name="Lee S."/>
            <person name="Li M."/>
            <person name="Ming W."/>
            <person name="Munidasa M."/>
            <person name="Muniz J."/>
            <person name="Nguyen L."/>
            <person name="Ongeri F."/>
            <person name="Osuji N."/>
            <person name="Pu L.-L."/>
            <person name="Puazo M."/>
            <person name="Qu C."/>
            <person name="Quiroz J."/>
            <person name="Raj R."/>
            <person name="Weissenberger G."/>
            <person name="Xin Y."/>
            <person name="Zou X."/>
            <person name="Han Y."/>
            <person name="Richards S."/>
            <person name="Worley K."/>
            <person name="Muzny D."/>
            <person name="Gibbs R."/>
        </authorList>
    </citation>
    <scope>NUCLEOTIDE SEQUENCE</scope>
    <source>
        <strain evidence="1">Sampled in the wild</strain>
    </source>
</reference>
<dbReference type="EMBL" id="KZ309568">
    <property type="protein sequence ID" value="KAG8239264.1"/>
    <property type="molecule type" value="Genomic_DNA"/>
</dbReference>